<organism evidence="2 3">
    <name type="scientific">Rhizobium etli</name>
    <dbReference type="NCBI Taxonomy" id="29449"/>
    <lineage>
        <taxon>Bacteria</taxon>
        <taxon>Pseudomonadati</taxon>
        <taxon>Pseudomonadota</taxon>
        <taxon>Alphaproteobacteria</taxon>
        <taxon>Hyphomicrobiales</taxon>
        <taxon>Rhizobiaceae</taxon>
        <taxon>Rhizobium/Agrobacterium group</taxon>
        <taxon>Rhizobium</taxon>
    </lineage>
</organism>
<reference evidence="3 4" key="1">
    <citation type="submission" date="2020-08" db="EMBL/GenBank/DDBJ databases">
        <title>Genomic Encyclopedia of Type Strains, Phase IV (KMG-V): Genome sequencing to study the core and pangenomes of soil and plant-associated prokaryotes.</title>
        <authorList>
            <person name="Whitman W."/>
        </authorList>
    </citation>
    <scope>NUCLEOTIDE SEQUENCE [LARGE SCALE GENOMIC DNA]</scope>
    <source>
        <strain evidence="1 4">SEMIA 471</strain>
        <strain evidence="2 3">SEMIA 489</strain>
    </source>
</reference>
<evidence type="ECO:0000313" key="1">
    <source>
        <dbReference type="EMBL" id="MBB4480754.1"/>
    </source>
</evidence>
<gene>
    <name evidence="1" type="ORF">GGE46_003342</name>
    <name evidence="2" type="ORF">GGE57_003106</name>
</gene>
<accession>A0A7W6ZHS0</accession>
<dbReference type="Proteomes" id="UP000523431">
    <property type="component" value="Unassembled WGS sequence"/>
</dbReference>
<evidence type="ECO:0000313" key="2">
    <source>
        <dbReference type="EMBL" id="MBB4536350.1"/>
    </source>
</evidence>
<dbReference type="EMBL" id="JACIHU010000006">
    <property type="protein sequence ID" value="MBB4480754.1"/>
    <property type="molecule type" value="Genomic_DNA"/>
</dbReference>
<name>A0A7W6ZHS0_RHIET</name>
<evidence type="ECO:0000313" key="3">
    <source>
        <dbReference type="Proteomes" id="UP000523431"/>
    </source>
</evidence>
<dbReference type="EMBL" id="JACIID010000006">
    <property type="protein sequence ID" value="MBB4536350.1"/>
    <property type="molecule type" value="Genomic_DNA"/>
</dbReference>
<dbReference type="AlphaFoldDB" id="A0A7W6ZHS0"/>
<evidence type="ECO:0000313" key="4">
    <source>
        <dbReference type="Proteomes" id="UP000557344"/>
    </source>
</evidence>
<comment type="caution">
    <text evidence="2">The sequence shown here is derived from an EMBL/GenBank/DDBJ whole genome shotgun (WGS) entry which is preliminary data.</text>
</comment>
<dbReference type="Proteomes" id="UP000557344">
    <property type="component" value="Unassembled WGS sequence"/>
</dbReference>
<protein>
    <submittedName>
        <fullName evidence="2">Uncharacterized protein</fullName>
    </submittedName>
</protein>
<proteinExistence type="predicted"/>
<sequence>MDRGSERMPLSGARRAEVNAIVEKAGATLPSKIGKAA</sequence>